<sequence>MGRPAPRGPAHGAAHGAAASTGLPAGFRTLIGAQFCSALADHALLIVTIALLQRAGAAAWWPPLLKFAFTLAYVGLAPLVGPLADAWPKARVMAWTHALKAVGVLALALGCPPLAAFALVGVGAAAYAPAKYGLITELVPAGRLVRANAWIEVSVVGAVLLGAVLGGLLVSPAWLALVADAGASLAAGDPAAGMHPAIHHDRRADGAGPHDGAPWAGPLGASLAALLALYALAAALNRRIPDSGAALSPCSRDPRTLWRDHLDDHRRLWTDRQGGALSLAATTLFWGVGATLQFIVLRWAHEGLGLPLDRAAALQGVVAIGVVAGASLAGRWVPLHAARHLLWLGVPLGLAMPLLLRCHDLTQGVALLVAAGAIAGFMVVPLNALLQHRGLQLTQAGRSIAVQGCAENAGILLLLGLYAALTASGLPLQYVGLGLGLLVAVAMPALIGWQMRYTRRTRRR</sequence>
<dbReference type="Gene3D" id="1.20.1250.20">
    <property type="entry name" value="MFS general substrate transporter like domains"/>
    <property type="match status" value="1"/>
</dbReference>
<feature type="transmembrane region" description="Helical" evidence="7">
    <location>
        <begin position="312"/>
        <end position="329"/>
    </location>
</feature>
<feature type="transmembrane region" description="Helical" evidence="7">
    <location>
        <begin position="215"/>
        <end position="236"/>
    </location>
</feature>
<dbReference type="PANTHER" id="PTHR43266">
    <property type="entry name" value="MACROLIDE-EFFLUX PROTEIN"/>
    <property type="match status" value="1"/>
</dbReference>
<feature type="transmembrane region" description="Helical" evidence="7">
    <location>
        <begin position="365"/>
        <end position="386"/>
    </location>
</feature>
<keyword evidence="2" id="KW-0813">Transport</keyword>
<evidence type="ECO:0000256" key="7">
    <source>
        <dbReference type="SAM" id="Phobius"/>
    </source>
</evidence>
<dbReference type="SUPFAM" id="SSF103473">
    <property type="entry name" value="MFS general substrate transporter"/>
    <property type="match status" value="1"/>
</dbReference>
<dbReference type="Proteomes" id="UP001368500">
    <property type="component" value="Unassembled WGS sequence"/>
</dbReference>
<keyword evidence="3" id="KW-1003">Cell membrane</keyword>
<name>A0ABU9B8P4_9BURK</name>
<feature type="transmembrane region" description="Helical" evidence="7">
    <location>
        <begin position="104"/>
        <end position="128"/>
    </location>
</feature>
<proteinExistence type="predicted"/>
<organism evidence="8 9">
    <name type="scientific">Pseudaquabacterium rugosum</name>
    <dbReference type="NCBI Taxonomy" id="2984194"/>
    <lineage>
        <taxon>Bacteria</taxon>
        <taxon>Pseudomonadati</taxon>
        <taxon>Pseudomonadota</taxon>
        <taxon>Betaproteobacteria</taxon>
        <taxon>Burkholderiales</taxon>
        <taxon>Sphaerotilaceae</taxon>
        <taxon>Pseudaquabacterium</taxon>
    </lineage>
</organism>
<reference evidence="8 9" key="1">
    <citation type="submission" date="2024-04" db="EMBL/GenBank/DDBJ databases">
        <title>Novel species of the genus Ideonella isolated from streams.</title>
        <authorList>
            <person name="Lu H."/>
        </authorList>
    </citation>
    <scope>NUCLEOTIDE SEQUENCE [LARGE SCALE GENOMIC DNA]</scope>
    <source>
        <strain evidence="8 9">BYS139W</strain>
    </source>
</reference>
<keyword evidence="9" id="KW-1185">Reference proteome</keyword>
<dbReference type="EMBL" id="JBBUTF010000003">
    <property type="protein sequence ID" value="MEK8025130.1"/>
    <property type="molecule type" value="Genomic_DNA"/>
</dbReference>
<keyword evidence="6 7" id="KW-0472">Membrane</keyword>
<feature type="transmembrane region" description="Helical" evidence="7">
    <location>
        <begin position="276"/>
        <end position="300"/>
    </location>
</feature>
<dbReference type="PANTHER" id="PTHR43266:SF2">
    <property type="entry name" value="MAJOR FACILITATOR SUPERFAMILY (MFS) PROFILE DOMAIN-CONTAINING PROTEIN"/>
    <property type="match status" value="1"/>
</dbReference>
<dbReference type="InterPro" id="IPR036259">
    <property type="entry name" value="MFS_trans_sf"/>
</dbReference>
<dbReference type="RefSeq" id="WP_341372912.1">
    <property type="nucleotide sequence ID" value="NZ_JBBUTF010000003.1"/>
</dbReference>
<accession>A0ABU9B8P4</accession>
<feature type="transmembrane region" description="Helical" evidence="7">
    <location>
        <begin position="427"/>
        <end position="449"/>
    </location>
</feature>
<feature type="transmembrane region" description="Helical" evidence="7">
    <location>
        <begin position="31"/>
        <end position="52"/>
    </location>
</feature>
<evidence type="ECO:0000256" key="4">
    <source>
        <dbReference type="ARBA" id="ARBA00022692"/>
    </source>
</evidence>
<feature type="transmembrane region" description="Helical" evidence="7">
    <location>
        <begin position="64"/>
        <end position="84"/>
    </location>
</feature>
<dbReference type="InterPro" id="IPR011701">
    <property type="entry name" value="MFS"/>
</dbReference>
<gene>
    <name evidence="8" type="primary">lplT</name>
    <name evidence="8" type="ORF">AACH11_04030</name>
</gene>
<feature type="transmembrane region" description="Helical" evidence="7">
    <location>
        <begin position="149"/>
        <end position="170"/>
    </location>
</feature>
<feature type="transmembrane region" description="Helical" evidence="7">
    <location>
        <begin position="398"/>
        <end position="421"/>
    </location>
</feature>
<keyword evidence="5 7" id="KW-1133">Transmembrane helix</keyword>
<dbReference type="Pfam" id="PF07690">
    <property type="entry name" value="MFS_1"/>
    <property type="match status" value="1"/>
</dbReference>
<feature type="transmembrane region" description="Helical" evidence="7">
    <location>
        <begin position="341"/>
        <end position="359"/>
    </location>
</feature>
<protein>
    <submittedName>
        <fullName evidence="8">Lysophospholipid transporter LplT</fullName>
    </submittedName>
</protein>
<evidence type="ECO:0000256" key="5">
    <source>
        <dbReference type="ARBA" id="ARBA00022989"/>
    </source>
</evidence>
<evidence type="ECO:0000256" key="6">
    <source>
        <dbReference type="ARBA" id="ARBA00023136"/>
    </source>
</evidence>
<keyword evidence="4 7" id="KW-0812">Transmembrane</keyword>
<evidence type="ECO:0000256" key="2">
    <source>
        <dbReference type="ARBA" id="ARBA00022448"/>
    </source>
</evidence>
<comment type="subcellular location">
    <subcellularLocation>
        <location evidence="1">Cell membrane</location>
        <topology evidence="1">Multi-pass membrane protein</topology>
    </subcellularLocation>
</comment>
<evidence type="ECO:0000256" key="3">
    <source>
        <dbReference type="ARBA" id="ARBA00022475"/>
    </source>
</evidence>
<evidence type="ECO:0000313" key="9">
    <source>
        <dbReference type="Proteomes" id="UP001368500"/>
    </source>
</evidence>
<dbReference type="NCBIfam" id="NF008397">
    <property type="entry name" value="PRK11195.1"/>
    <property type="match status" value="1"/>
</dbReference>
<comment type="caution">
    <text evidence="8">The sequence shown here is derived from an EMBL/GenBank/DDBJ whole genome shotgun (WGS) entry which is preliminary data.</text>
</comment>
<evidence type="ECO:0000256" key="1">
    <source>
        <dbReference type="ARBA" id="ARBA00004651"/>
    </source>
</evidence>
<evidence type="ECO:0000313" key="8">
    <source>
        <dbReference type="EMBL" id="MEK8025130.1"/>
    </source>
</evidence>